<dbReference type="Proteomes" id="UP001515780">
    <property type="component" value="Unassembled WGS sequence"/>
</dbReference>
<protein>
    <submittedName>
        <fullName evidence="1">Uncharacterized protein</fullName>
    </submittedName>
</protein>
<proteinExistence type="predicted"/>
<organism evidence="1 2">
    <name type="scientific">Candidatus Pantoea communis</name>
    <dbReference type="NCBI Taxonomy" id="2608354"/>
    <lineage>
        <taxon>Bacteria</taxon>
        <taxon>Pseudomonadati</taxon>
        <taxon>Pseudomonadota</taxon>
        <taxon>Gammaproteobacteria</taxon>
        <taxon>Enterobacterales</taxon>
        <taxon>Erwiniaceae</taxon>
        <taxon>Pantoea</taxon>
    </lineage>
</organism>
<dbReference type="RefSeq" id="WP_166935034.1">
    <property type="nucleotide sequence ID" value="NZ_VWXC01000014.1"/>
</dbReference>
<evidence type="ECO:0000313" key="1">
    <source>
        <dbReference type="EMBL" id="NIG20680.1"/>
    </source>
</evidence>
<keyword evidence="2" id="KW-1185">Reference proteome</keyword>
<sequence length="112" mass="12851">MNVIPMSYSTSTVYRRFEMLGTIEHEPGRMWILFDEKLYFSAVVCSVPTMQGNVARHKIIATMDCTCDLTGRLTLERYWQSEKLSSEVDLSEPIIRALSEKKGLWMKPVSVA</sequence>
<name>A0ABX0RYH4_9GAMM</name>
<dbReference type="EMBL" id="VWXC01000014">
    <property type="protein sequence ID" value="NIG20680.1"/>
    <property type="molecule type" value="Genomic_DNA"/>
</dbReference>
<evidence type="ECO:0000313" key="2">
    <source>
        <dbReference type="Proteomes" id="UP001515780"/>
    </source>
</evidence>
<accession>A0ABX0RYH4</accession>
<gene>
    <name evidence="1" type="ORF">F3J37_18550</name>
</gene>
<reference evidence="1 2" key="1">
    <citation type="journal article" date="2019" name="bioRxiv">
        <title>Bacteria contribute to plant secondary compound degradation in a generalist herbivore system.</title>
        <authorList>
            <person name="Francoeur C.B."/>
            <person name="Khadempour L."/>
            <person name="Moreira-Soto R.D."/>
            <person name="Gotting K."/>
            <person name="Book A.J."/>
            <person name="Pinto-Tomas A.A."/>
            <person name="Keefover-Ring K."/>
            <person name="Currie C.R."/>
        </authorList>
    </citation>
    <scope>NUCLEOTIDE SEQUENCE [LARGE SCALE GENOMIC DNA]</scope>
    <source>
        <strain evidence="1">Al-1710</strain>
    </source>
</reference>
<comment type="caution">
    <text evidence="1">The sequence shown here is derived from an EMBL/GenBank/DDBJ whole genome shotgun (WGS) entry which is preliminary data.</text>
</comment>